<protein>
    <submittedName>
        <fullName evidence="2">5,6-dimethylbenzimidazole synthase</fullName>
    </submittedName>
</protein>
<dbReference type="InterPro" id="IPR000415">
    <property type="entry name" value="Nitroreductase-like"/>
</dbReference>
<dbReference type="SUPFAM" id="SSF55469">
    <property type="entry name" value="FMN-dependent nitroreductase-like"/>
    <property type="match status" value="1"/>
</dbReference>
<dbReference type="InterPro" id="IPR050627">
    <property type="entry name" value="Nitroreductase/BluB"/>
</dbReference>
<dbReference type="Pfam" id="PF00881">
    <property type="entry name" value="Nitroreductase"/>
    <property type="match status" value="1"/>
</dbReference>
<evidence type="ECO:0000313" key="3">
    <source>
        <dbReference type="Proteomes" id="UP001441944"/>
    </source>
</evidence>
<dbReference type="PANTHER" id="PTHR23026:SF123">
    <property type="entry name" value="NAD(P)H NITROREDUCTASE RV3131-RELATED"/>
    <property type="match status" value="1"/>
</dbReference>
<keyword evidence="3" id="KW-1185">Reference proteome</keyword>
<reference evidence="2 3" key="1">
    <citation type="submission" date="2024-04" db="EMBL/GenBank/DDBJ databases">
        <title>Draft genome sequence of Pseudophaeobacter arcticus NBRC 116598.</title>
        <authorList>
            <person name="Miyakawa T."/>
            <person name="Kusuya Y."/>
            <person name="Miura T."/>
        </authorList>
    </citation>
    <scope>NUCLEOTIDE SEQUENCE [LARGE SCALE GENOMIC DNA]</scope>
    <source>
        <strain evidence="2 3">SU-CL00105</strain>
    </source>
</reference>
<dbReference type="Proteomes" id="UP001441944">
    <property type="component" value="Unassembled WGS sequence"/>
</dbReference>
<dbReference type="PANTHER" id="PTHR23026">
    <property type="entry name" value="NADPH NITROREDUCTASE"/>
    <property type="match status" value="1"/>
</dbReference>
<feature type="domain" description="Nitroreductase" evidence="1">
    <location>
        <begin position="34"/>
        <end position="197"/>
    </location>
</feature>
<sequence length="225" mass="24921">MGSRDLPLSGPEGDVPEGAFPAAFRTQLDLLMQMRRDVRRFRRDPVDEAVLARCLNAIQLAPSVGLSEPWRLLRIDSEAAREAALKNFETANAEALAGYSGARANRYAGLKLSGMREAPVQLAIYCDDDTVQGHGLGAGTMPEMRRYSVVTAITLFWLALRAEGLGLGWVSVLDPDQLNRDLQVPASWKLIGYFCIGLPEELHDSPELERQGWENRQNALSIETR</sequence>
<evidence type="ECO:0000259" key="1">
    <source>
        <dbReference type="Pfam" id="PF00881"/>
    </source>
</evidence>
<name>A0ABQ0AGY8_9RHOB</name>
<dbReference type="NCBIfam" id="TIGR02476">
    <property type="entry name" value="BluB"/>
    <property type="match status" value="1"/>
</dbReference>
<organism evidence="2 3">
    <name type="scientific">Pseudophaeobacter arcticus</name>
    <dbReference type="NCBI Taxonomy" id="385492"/>
    <lineage>
        <taxon>Bacteria</taxon>
        <taxon>Pseudomonadati</taxon>
        <taxon>Pseudomonadota</taxon>
        <taxon>Alphaproteobacteria</taxon>
        <taxon>Rhodobacterales</taxon>
        <taxon>Paracoccaceae</taxon>
        <taxon>Pseudophaeobacter</taxon>
    </lineage>
</organism>
<dbReference type="Gene3D" id="3.40.109.10">
    <property type="entry name" value="NADH Oxidase"/>
    <property type="match status" value="1"/>
</dbReference>
<dbReference type="EMBL" id="BAABWU010000001">
    <property type="protein sequence ID" value="GAA6195130.1"/>
    <property type="molecule type" value="Genomic_DNA"/>
</dbReference>
<accession>A0ABQ0AGY8</accession>
<gene>
    <name evidence="2" type="primary">bluB</name>
    <name evidence="2" type="ORF">NBRC116598_05740</name>
</gene>
<proteinExistence type="predicted"/>
<comment type="caution">
    <text evidence="2">The sequence shown here is derived from an EMBL/GenBank/DDBJ whole genome shotgun (WGS) entry which is preliminary data.</text>
</comment>
<dbReference type="InterPro" id="IPR029479">
    <property type="entry name" value="Nitroreductase"/>
</dbReference>
<evidence type="ECO:0000313" key="2">
    <source>
        <dbReference type="EMBL" id="GAA6195130.1"/>
    </source>
</evidence>
<dbReference type="InterPro" id="IPR012825">
    <property type="entry name" value="BluB"/>
</dbReference>